<dbReference type="SUPFAM" id="SSF51695">
    <property type="entry name" value="PLC-like phosphodiesterases"/>
    <property type="match status" value="1"/>
</dbReference>
<dbReference type="PROSITE" id="PS50008">
    <property type="entry name" value="PIPLC_Y_DOMAIN"/>
    <property type="match status" value="1"/>
</dbReference>
<dbReference type="Pfam" id="PF00387">
    <property type="entry name" value="PI-PLC-Y"/>
    <property type="match status" value="1"/>
</dbReference>
<evidence type="ECO:0000256" key="1">
    <source>
        <dbReference type="SAM" id="Phobius"/>
    </source>
</evidence>
<organism evidence="3">
    <name type="scientific">viral metagenome</name>
    <dbReference type="NCBI Taxonomy" id="1070528"/>
    <lineage>
        <taxon>unclassified sequences</taxon>
        <taxon>metagenomes</taxon>
        <taxon>organismal metagenomes</taxon>
    </lineage>
</organism>
<keyword evidence="1" id="KW-1133">Transmembrane helix</keyword>
<feature type="domain" description="PI-PLC Y-box" evidence="2">
    <location>
        <begin position="252"/>
        <end position="329"/>
    </location>
</feature>
<sequence length="361" mass="41297">MNEDNMTMIKIVGATIVILMVFSVVLWIHGKLTLENKNCKRMTNLYKDFPLIRTLNPANANFSHNLRDYYIKTAYNCCAAGTFKNDYVNTCALKTCIRQGVRCLDFEIYSIDNKPVIAVSSQDNFDVKESYNSVPFSSAMELIRDYAFSGSTCPNPGDPLVLHFRIMSNNQPIYDDMAKQLYSTLESRLLGKKYSYENSGKNLGLLSLKKLMGKVIIVVDKTNPLFQDTKLDEYVNIASNSIFMRALRYHDVRYTPDMQELIEFNKKHMSICLPDVSDKTTNVSSSLAMKYGCHMVAMSFQNFDANMQYYDEMFDTAGSAFLLKPAYLRYIPVTIPLPPPPNPAYSYKERPIKSDYYSFTI</sequence>
<reference evidence="3" key="1">
    <citation type="journal article" date="2020" name="Nature">
        <title>Giant virus diversity and host interactions through global metagenomics.</title>
        <authorList>
            <person name="Schulz F."/>
            <person name="Roux S."/>
            <person name="Paez-Espino D."/>
            <person name="Jungbluth S."/>
            <person name="Walsh D.A."/>
            <person name="Denef V.J."/>
            <person name="McMahon K.D."/>
            <person name="Konstantinidis K.T."/>
            <person name="Eloe-Fadrosh E.A."/>
            <person name="Kyrpides N.C."/>
            <person name="Woyke T."/>
        </authorList>
    </citation>
    <scope>NUCLEOTIDE SEQUENCE</scope>
    <source>
        <strain evidence="3">GVMAG-M-3300023184-101</strain>
    </source>
</reference>
<keyword evidence="1" id="KW-0812">Transmembrane</keyword>
<dbReference type="PANTHER" id="PTHR10336">
    <property type="entry name" value="PHOSPHOINOSITIDE-SPECIFIC PHOSPHOLIPASE C FAMILY PROTEIN"/>
    <property type="match status" value="1"/>
</dbReference>
<dbReference type="GO" id="GO:0004435">
    <property type="term" value="F:phosphatidylinositol-4,5-bisphosphate phospholipase C activity"/>
    <property type="evidence" value="ECO:0007669"/>
    <property type="project" value="InterPro"/>
</dbReference>
<dbReference type="PROSITE" id="PS50007">
    <property type="entry name" value="PIPLC_X_DOMAIN"/>
    <property type="match status" value="1"/>
</dbReference>
<dbReference type="InterPro" id="IPR000909">
    <property type="entry name" value="PLipase_C_PInositol-sp_X_dom"/>
</dbReference>
<protein>
    <recommendedName>
        <fullName evidence="2">PI-PLC Y-box domain-containing protein</fullName>
    </recommendedName>
</protein>
<evidence type="ECO:0000259" key="2">
    <source>
        <dbReference type="PROSITE" id="PS50008"/>
    </source>
</evidence>
<dbReference type="Gene3D" id="3.20.20.190">
    <property type="entry name" value="Phosphatidylinositol (PI) phosphodiesterase"/>
    <property type="match status" value="1"/>
</dbReference>
<name>A0A6C0HGJ5_9ZZZZ</name>
<accession>A0A6C0HGJ5</accession>
<dbReference type="InterPro" id="IPR001711">
    <property type="entry name" value="PLipase_C_Pinositol-sp_Y"/>
</dbReference>
<dbReference type="GO" id="GO:0006629">
    <property type="term" value="P:lipid metabolic process"/>
    <property type="evidence" value="ECO:0007669"/>
    <property type="project" value="InterPro"/>
</dbReference>
<dbReference type="GO" id="GO:0035556">
    <property type="term" value="P:intracellular signal transduction"/>
    <property type="evidence" value="ECO:0007669"/>
    <property type="project" value="InterPro"/>
</dbReference>
<dbReference type="AlphaFoldDB" id="A0A6C0HGJ5"/>
<dbReference type="EMBL" id="MN739950">
    <property type="protein sequence ID" value="QHT79609.1"/>
    <property type="molecule type" value="Genomic_DNA"/>
</dbReference>
<keyword evidence="1" id="KW-0472">Membrane</keyword>
<proteinExistence type="predicted"/>
<dbReference type="Pfam" id="PF00388">
    <property type="entry name" value="PI-PLC-X"/>
    <property type="match status" value="1"/>
</dbReference>
<dbReference type="InterPro" id="IPR017946">
    <property type="entry name" value="PLC-like_Pdiesterase_TIM-brl"/>
</dbReference>
<feature type="transmembrane region" description="Helical" evidence="1">
    <location>
        <begin position="12"/>
        <end position="30"/>
    </location>
</feature>
<dbReference type="SMART" id="SM00149">
    <property type="entry name" value="PLCYc"/>
    <property type="match status" value="1"/>
</dbReference>
<evidence type="ECO:0000313" key="3">
    <source>
        <dbReference type="EMBL" id="QHT79609.1"/>
    </source>
</evidence>
<dbReference type="InterPro" id="IPR001192">
    <property type="entry name" value="PI-PLC_fam"/>
</dbReference>